<evidence type="ECO:0000313" key="4">
    <source>
        <dbReference type="Proteomes" id="UP000652761"/>
    </source>
</evidence>
<evidence type="ECO:0000313" key="3">
    <source>
        <dbReference type="EMBL" id="MQL69482.1"/>
    </source>
</evidence>
<feature type="transmembrane region" description="Helical" evidence="2">
    <location>
        <begin position="39"/>
        <end position="56"/>
    </location>
</feature>
<protein>
    <submittedName>
        <fullName evidence="3">Uncharacterized protein</fullName>
    </submittedName>
</protein>
<keyword evidence="2" id="KW-1133">Transmembrane helix</keyword>
<keyword evidence="4" id="KW-1185">Reference proteome</keyword>
<name>A0A843TAX9_COLES</name>
<organism evidence="3 4">
    <name type="scientific">Colocasia esculenta</name>
    <name type="common">Wild taro</name>
    <name type="synonym">Arum esculentum</name>
    <dbReference type="NCBI Taxonomy" id="4460"/>
    <lineage>
        <taxon>Eukaryota</taxon>
        <taxon>Viridiplantae</taxon>
        <taxon>Streptophyta</taxon>
        <taxon>Embryophyta</taxon>
        <taxon>Tracheophyta</taxon>
        <taxon>Spermatophyta</taxon>
        <taxon>Magnoliopsida</taxon>
        <taxon>Liliopsida</taxon>
        <taxon>Araceae</taxon>
        <taxon>Aroideae</taxon>
        <taxon>Colocasieae</taxon>
        <taxon>Colocasia</taxon>
    </lineage>
</organism>
<feature type="region of interest" description="Disordered" evidence="1">
    <location>
        <begin position="158"/>
        <end position="193"/>
    </location>
</feature>
<proteinExistence type="predicted"/>
<keyword evidence="2" id="KW-0472">Membrane</keyword>
<dbReference type="Proteomes" id="UP000652761">
    <property type="component" value="Unassembled WGS sequence"/>
</dbReference>
<gene>
    <name evidence="3" type="ORF">Taro_001783</name>
</gene>
<evidence type="ECO:0000256" key="2">
    <source>
        <dbReference type="SAM" id="Phobius"/>
    </source>
</evidence>
<sequence length="193" mass="22077">MKFLNSVRVYMWFSPKPECFCYFSNDRGISANFPTTRTFMQFLHLLGVFFVIFWAAEGPPCNFTPFGDFPAISNPPWAFLHFSPQTGVFLQFSALPGPFVTFSTNRGLLCNFLDSRDISVIFPFAGTFLQFWTVEGLFCNFFTFWWYFCNFPQTGGPREMRGTKGQGPQGAKWERVKKTPPKRGSKDPKGAKG</sequence>
<dbReference type="AlphaFoldDB" id="A0A843TAX9"/>
<comment type="caution">
    <text evidence="3">The sequence shown here is derived from an EMBL/GenBank/DDBJ whole genome shotgun (WGS) entry which is preliminary data.</text>
</comment>
<evidence type="ECO:0000256" key="1">
    <source>
        <dbReference type="SAM" id="MobiDB-lite"/>
    </source>
</evidence>
<reference evidence="3" key="1">
    <citation type="submission" date="2017-07" db="EMBL/GenBank/DDBJ databases">
        <title>Taro Niue Genome Assembly and Annotation.</title>
        <authorList>
            <person name="Atibalentja N."/>
            <person name="Keating K."/>
            <person name="Fields C.J."/>
        </authorList>
    </citation>
    <scope>NUCLEOTIDE SEQUENCE</scope>
    <source>
        <strain evidence="3">Niue_2</strain>
        <tissue evidence="3">Leaf</tissue>
    </source>
</reference>
<dbReference type="EMBL" id="NMUH01000038">
    <property type="protein sequence ID" value="MQL69482.1"/>
    <property type="molecule type" value="Genomic_DNA"/>
</dbReference>
<keyword evidence="2" id="KW-0812">Transmembrane</keyword>
<accession>A0A843TAX9</accession>
<feature type="compositionally biased region" description="Basic and acidic residues" evidence="1">
    <location>
        <begin position="184"/>
        <end position="193"/>
    </location>
</feature>